<feature type="compositionally biased region" description="Basic and acidic residues" evidence="1">
    <location>
        <begin position="23"/>
        <end position="36"/>
    </location>
</feature>
<gene>
    <name evidence="2" type="ORF">TTAC_LOCUS8472</name>
</gene>
<evidence type="ECO:0000313" key="3">
    <source>
        <dbReference type="Proteomes" id="UP000274429"/>
    </source>
</evidence>
<accession>A0A3P7HDB8</accession>
<feature type="region of interest" description="Disordered" evidence="1">
    <location>
        <begin position="1"/>
        <end position="66"/>
    </location>
</feature>
<dbReference type="OrthoDB" id="10437954at2759"/>
<organism evidence="2 3">
    <name type="scientific">Hydatigena taeniaeformis</name>
    <name type="common">Feline tapeworm</name>
    <name type="synonym">Taenia taeniaeformis</name>
    <dbReference type="NCBI Taxonomy" id="6205"/>
    <lineage>
        <taxon>Eukaryota</taxon>
        <taxon>Metazoa</taxon>
        <taxon>Spiralia</taxon>
        <taxon>Lophotrochozoa</taxon>
        <taxon>Platyhelminthes</taxon>
        <taxon>Cestoda</taxon>
        <taxon>Eucestoda</taxon>
        <taxon>Cyclophyllidea</taxon>
        <taxon>Taeniidae</taxon>
        <taxon>Hydatigera</taxon>
    </lineage>
</organism>
<feature type="compositionally biased region" description="Pro residues" evidence="1">
    <location>
        <begin position="47"/>
        <end position="57"/>
    </location>
</feature>
<dbReference type="EMBL" id="UYWX01020512">
    <property type="protein sequence ID" value="VDM33028.1"/>
    <property type="molecule type" value="Genomic_DNA"/>
</dbReference>
<dbReference type="Proteomes" id="UP000274429">
    <property type="component" value="Unassembled WGS sequence"/>
</dbReference>
<name>A0A3P7HDB8_HYDTA</name>
<sequence>MPPMLVARSAAAVDSAEGESSDESCRPQDLRIRRSPIDCVLPGSVAAPPPPLPPPTANPRTTPPNSSLIAATSSAAYLHQDVSRSERAYTLALRYASNTRIHSHIGTTNTPRVCIPSKDCCNGGGGGGDACHPALVRFIVDAAAAAAAASVAVVLPWHRSYHTPSSALLTGIVTSPRNCNFFEMLLGWEVLSSPKLVLMSLTVTESRHQLPWIIVI</sequence>
<proteinExistence type="predicted"/>
<reference evidence="2 3" key="1">
    <citation type="submission" date="2018-11" db="EMBL/GenBank/DDBJ databases">
        <authorList>
            <consortium name="Pathogen Informatics"/>
        </authorList>
    </citation>
    <scope>NUCLEOTIDE SEQUENCE [LARGE SCALE GENOMIC DNA]</scope>
</reference>
<evidence type="ECO:0000313" key="2">
    <source>
        <dbReference type="EMBL" id="VDM33028.1"/>
    </source>
</evidence>
<protein>
    <submittedName>
        <fullName evidence="2">Uncharacterized protein</fullName>
    </submittedName>
</protein>
<evidence type="ECO:0000256" key="1">
    <source>
        <dbReference type="SAM" id="MobiDB-lite"/>
    </source>
</evidence>
<keyword evidence="3" id="KW-1185">Reference proteome</keyword>
<dbReference type="AlphaFoldDB" id="A0A3P7HDB8"/>